<dbReference type="Proteomes" id="UP000285773">
    <property type="component" value="Unassembled WGS sequence"/>
</dbReference>
<dbReference type="RefSeq" id="WP_003006331.1">
    <property type="nucleotide sequence ID" value="NZ_CAXSNQ010000005.1"/>
</dbReference>
<protein>
    <submittedName>
        <fullName evidence="2">DUF805 domain-containing protein</fullName>
    </submittedName>
</protein>
<reference evidence="2 4" key="1">
    <citation type="submission" date="2018-08" db="EMBL/GenBank/DDBJ databases">
        <title>A genome reference for cultivated species of the human gut microbiota.</title>
        <authorList>
            <person name="Zou Y."/>
            <person name="Xue W."/>
            <person name="Luo G."/>
        </authorList>
    </citation>
    <scope>NUCLEOTIDE SEQUENCE [LARGE SCALE GENOMIC DNA]</scope>
    <source>
        <strain evidence="2 4">AM33-3BH</strain>
    </source>
</reference>
<keyword evidence="1" id="KW-0812">Transmembrane</keyword>
<dbReference type="Pfam" id="PF05656">
    <property type="entry name" value="DUF805"/>
    <property type="match status" value="1"/>
</dbReference>
<name>A0A414CIR3_STRPA</name>
<evidence type="ECO:0000256" key="1">
    <source>
        <dbReference type="SAM" id="Phobius"/>
    </source>
</evidence>
<feature type="transmembrane region" description="Helical" evidence="1">
    <location>
        <begin position="118"/>
        <end position="136"/>
    </location>
</feature>
<sequence>MNAFKQFWIQYADFSSKTSRAHFWLAFFWNSLISLPLWVFYIVTSLSHQNAQETLNFSTVHSKTGLWALAFLAFFYFLILVPSQAICVRRLRDAGIHWSWIFLNLGPVLLYLLTGLDIFLFLWGITVISLLILMMLPGKNTFPQPVETPMGVASEPQVTATGGSFGGNSFEQIPNFVAAPDLSDEKPPLEQRMAAEHEIH</sequence>
<accession>A0A414CIR3</accession>
<feature type="transmembrane region" description="Helical" evidence="1">
    <location>
        <begin position="64"/>
        <end position="82"/>
    </location>
</feature>
<dbReference type="EMBL" id="CP133988">
    <property type="protein sequence ID" value="WNB83046.1"/>
    <property type="molecule type" value="Genomic_DNA"/>
</dbReference>
<evidence type="ECO:0000313" key="2">
    <source>
        <dbReference type="EMBL" id="RHC94894.1"/>
    </source>
</evidence>
<dbReference type="EMBL" id="QSIO01000002">
    <property type="protein sequence ID" value="RHC94894.1"/>
    <property type="molecule type" value="Genomic_DNA"/>
</dbReference>
<dbReference type="PANTHER" id="PTHR34980:SF2">
    <property type="entry name" value="INNER MEMBRANE PROTEIN YHAH-RELATED"/>
    <property type="match status" value="1"/>
</dbReference>
<dbReference type="PANTHER" id="PTHR34980">
    <property type="entry name" value="INNER MEMBRANE PROTEIN-RELATED-RELATED"/>
    <property type="match status" value="1"/>
</dbReference>
<reference evidence="3" key="2">
    <citation type="submission" date="2023-09" db="EMBL/GenBank/DDBJ databases">
        <title>Streptococcus_parasanguinius_hifiasm_complete_genome_Zymo_Research_ D6332.</title>
        <authorList>
            <person name="Damerum A."/>
        </authorList>
    </citation>
    <scope>NUCLEOTIDE SEQUENCE</scope>
    <source>
        <strain evidence="3">B-1756</strain>
    </source>
</reference>
<keyword evidence="1" id="KW-1133">Transmembrane helix</keyword>
<dbReference type="Proteomes" id="UP001248323">
    <property type="component" value="Chromosome"/>
</dbReference>
<evidence type="ECO:0000313" key="4">
    <source>
        <dbReference type="Proteomes" id="UP000285773"/>
    </source>
</evidence>
<dbReference type="InterPro" id="IPR008523">
    <property type="entry name" value="DUF805"/>
</dbReference>
<keyword evidence="1" id="KW-0472">Membrane</keyword>
<proteinExistence type="predicted"/>
<organism evidence="2 4">
    <name type="scientific">Streptococcus parasanguinis</name>
    <dbReference type="NCBI Taxonomy" id="1318"/>
    <lineage>
        <taxon>Bacteria</taxon>
        <taxon>Bacillati</taxon>
        <taxon>Bacillota</taxon>
        <taxon>Bacilli</taxon>
        <taxon>Lactobacillales</taxon>
        <taxon>Streptococcaceae</taxon>
        <taxon>Streptococcus</taxon>
    </lineage>
</organism>
<gene>
    <name evidence="2" type="ORF">DW820_06030</name>
    <name evidence="3" type="ORF">RDV49_09000</name>
</gene>
<feature type="transmembrane region" description="Helical" evidence="1">
    <location>
        <begin position="21"/>
        <end position="44"/>
    </location>
</feature>
<dbReference type="AlphaFoldDB" id="A0A414CIR3"/>
<dbReference type="GO" id="GO:0005886">
    <property type="term" value="C:plasma membrane"/>
    <property type="evidence" value="ECO:0007669"/>
    <property type="project" value="TreeGrafter"/>
</dbReference>
<evidence type="ECO:0000313" key="3">
    <source>
        <dbReference type="EMBL" id="WNB83046.1"/>
    </source>
</evidence>